<dbReference type="AlphaFoldDB" id="A0A7C2P3L1"/>
<dbReference type="Pfam" id="PF04226">
    <property type="entry name" value="Transgly_assoc"/>
    <property type="match status" value="1"/>
</dbReference>
<feature type="transmembrane region" description="Helical" evidence="7">
    <location>
        <begin position="29"/>
        <end position="48"/>
    </location>
</feature>
<evidence type="ECO:0000313" key="8">
    <source>
        <dbReference type="EMBL" id="HEN13955.1"/>
    </source>
</evidence>
<dbReference type="PANTHER" id="PTHR33884:SF3">
    <property type="entry name" value="UPF0410 PROTEIN YMGE"/>
    <property type="match status" value="1"/>
</dbReference>
<evidence type="ECO:0000256" key="7">
    <source>
        <dbReference type="SAM" id="Phobius"/>
    </source>
</evidence>
<evidence type="ECO:0000256" key="5">
    <source>
        <dbReference type="ARBA" id="ARBA00022989"/>
    </source>
</evidence>
<comment type="similarity">
    <text evidence="2">Belongs to the UPF0410 family.</text>
</comment>
<keyword evidence="6 7" id="KW-0472">Membrane</keyword>
<sequence length="83" mass="8542">MSLLAWIVMGLLAGWLAKFVLPGRQPGGLIVTMIIGIVGAAIGGWIGTQLGWGSIAGFELRSLGLAVLGAVVFLLVLSAIRGR</sequence>
<keyword evidence="3" id="KW-1003">Cell membrane</keyword>
<keyword evidence="4 7" id="KW-0812">Transmembrane</keyword>
<comment type="caution">
    <text evidence="8">The sequence shown here is derived from an EMBL/GenBank/DDBJ whole genome shotgun (WGS) entry which is preliminary data.</text>
</comment>
<accession>A0A7C2P3L1</accession>
<evidence type="ECO:0000256" key="6">
    <source>
        <dbReference type="ARBA" id="ARBA00023136"/>
    </source>
</evidence>
<dbReference type="GO" id="GO:0005886">
    <property type="term" value="C:plasma membrane"/>
    <property type="evidence" value="ECO:0007669"/>
    <property type="project" value="UniProtKB-SubCell"/>
</dbReference>
<dbReference type="InterPro" id="IPR007341">
    <property type="entry name" value="Transgly_assoc"/>
</dbReference>
<evidence type="ECO:0000256" key="4">
    <source>
        <dbReference type="ARBA" id="ARBA00022692"/>
    </source>
</evidence>
<gene>
    <name evidence="8" type="ORF">ENQ76_00605</name>
</gene>
<keyword evidence="5 7" id="KW-1133">Transmembrane helix</keyword>
<name>A0A7C2P3L1_9PLAN</name>
<feature type="transmembrane region" description="Helical" evidence="7">
    <location>
        <begin position="60"/>
        <end position="80"/>
    </location>
</feature>
<organism evidence="8">
    <name type="scientific">Schlesneria paludicola</name>
    <dbReference type="NCBI Taxonomy" id="360056"/>
    <lineage>
        <taxon>Bacteria</taxon>
        <taxon>Pseudomonadati</taxon>
        <taxon>Planctomycetota</taxon>
        <taxon>Planctomycetia</taxon>
        <taxon>Planctomycetales</taxon>
        <taxon>Planctomycetaceae</taxon>
        <taxon>Schlesneria</taxon>
    </lineage>
</organism>
<evidence type="ECO:0000256" key="2">
    <source>
        <dbReference type="ARBA" id="ARBA00011006"/>
    </source>
</evidence>
<dbReference type="EMBL" id="DSOK01000017">
    <property type="protein sequence ID" value="HEN13955.1"/>
    <property type="molecule type" value="Genomic_DNA"/>
</dbReference>
<proteinExistence type="inferred from homology"/>
<dbReference type="PANTHER" id="PTHR33884">
    <property type="entry name" value="UPF0410 PROTEIN YMGE"/>
    <property type="match status" value="1"/>
</dbReference>
<reference evidence="8" key="1">
    <citation type="journal article" date="2020" name="mSystems">
        <title>Genome- and Community-Level Interaction Insights into Carbon Utilization and Element Cycling Functions of Hydrothermarchaeota in Hydrothermal Sediment.</title>
        <authorList>
            <person name="Zhou Z."/>
            <person name="Liu Y."/>
            <person name="Xu W."/>
            <person name="Pan J."/>
            <person name="Luo Z.H."/>
            <person name="Li M."/>
        </authorList>
    </citation>
    <scope>NUCLEOTIDE SEQUENCE [LARGE SCALE GENOMIC DNA]</scope>
    <source>
        <strain evidence="8">SpSt-339</strain>
    </source>
</reference>
<comment type="subcellular location">
    <subcellularLocation>
        <location evidence="1">Cell membrane</location>
        <topology evidence="1">Multi-pass membrane protein</topology>
    </subcellularLocation>
</comment>
<evidence type="ECO:0000256" key="3">
    <source>
        <dbReference type="ARBA" id="ARBA00022475"/>
    </source>
</evidence>
<protein>
    <submittedName>
        <fullName evidence="8">GlsB/YeaQ/YmgE family stress response membrane protein</fullName>
    </submittedName>
</protein>
<evidence type="ECO:0000256" key="1">
    <source>
        <dbReference type="ARBA" id="ARBA00004651"/>
    </source>
</evidence>